<dbReference type="InterPro" id="IPR039935">
    <property type="entry name" value="YML079W-like"/>
</dbReference>
<dbReference type="STRING" id="692418.SAMN04488029_1897"/>
<dbReference type="Pfam" id="PF06172">
    <property type="entry name" value="Cupin_5"/>
    <property type="match status" value="1"/>
</dbReference>
<feature type="domain" description="DUF985" evidence="1">
    <location>
        <begin position="7"/>
        <end position="142"/>
    </location>
</feature>
<proteinExistence type="predicted"/>
<dbReference type="InterPro" id="IPR011051">
    <property type="entry name" value="RmlC_Cupin_sf"/>
</dbReference>
<dbReference type="InterPro" id="IPR009327">
    <property type="entry name" value="Cupin_DUF985"/>
</dbReference>
<dbReference type="Proteomes" id="UP000192472">
    <property type="component" value="Unassembled WGS sequence"/>
</dbReference>
<evidence type="ECO:0000313" key="2">
    <source>
        <dbReference type="EMBL" id="SMD34204.1"/>
    </source>
</evidence>
<dbReference type="RefSeq" id="WP_084372586.1">
    <property type="nucleotide sequence ID" value="NZ_FWYF01000002.1"/>
</dbReference>
<evidence type="ECO:0000259" key="1">
    <source>
        <dbReference type="Pfam" id="PF06172"/>
    </source>
</evidence>
<dbReference type="EMBL" id="FWYF01000002">
    <property type="protein sequence ID" value="SMD34204.1"/>
    <property type="molecule type" value="Genomic_DNA"/>
</dbReference>
<dbReference type="Gene3D" id="2.60.120.10">
    <property type="entry name" value="Jelly Rolls"/>
    <property type="match status" value="1"/>
</dbReference>
<reference evidence="2 3" key="1">
    <citation type="submission" date="2017-04" db="EMBL/GenBank/DDBJ databases">
        <authorList>
            <person name="Afonso C.L."/>
            <person name="Miller P.J."/>
            <person name="Scott M.A."/>
            <person name="Spackman E."/>
            <person name="Goraichik I."/>
            <person name="Dimitrov K.M."/>
            <person name="Suarez D.L."/>
            <person name="Swayne D.E."/>
        </authorList>
    </citation>
    <scope>NUCLEOTIDE SEQUENCE [LARGE SCALE GENOMIC DNA]</scope>
    <source>
        <strain evidence="2 3">DSM 26133</strain>
    </source>
</reference>
<dbReference type="SUPFAM" id="SSF51182">
    <property type="entry name" value="RmlC-like cupins"/>
    <property type="match status" value="1"/>
</dbReference>
<dbReference type="PANTHER" id="PTHR33387:SF3">
    <property type="entry name" value="DUF985 DOMAIN-CONTAINING PROTEIN"/>
    <property type="match status" value="1"/>
</dbReference>
<dbReference type="OrthoDB" id="9798288at2"/>
<gene>
    <name evidence="2" type="ORF">SAMN04488029_1897</name>
</gene>
<keyword evidence="3" id="KW-1185">Reference proteome</keyword>
<name>A0A1W2GCG2_REIFA</name>
<evidence type="ECO:0000313" key="3">
    <source>
        <dbReference type="Proteomes" id="UP000192472"/>
    </source>
</evidence>
<protein>
    <recommendedName>
        <fullName evidence="1">DUF985 domain-containing protein</fullName>
    </recommendedName>
</protein>
<sequence>MKRASAYWVERLKLEPHPEGGFFKETYRSLLTTTLGQFPSERNISTGIYFLLTAENFSAFHRIKSDEMWHFYAGDPLSIYVIHENGNEECITLGLDLDKGEVPQAVVSANSWFATEVKDGGDYGLVGCTVAPGFDFEDFEMANRDLLVEQFPLHKDLIIALTRV</sequence>
<dbReference type="PANTHER" id="PTHR33387">
    <property type="entry name" value="RMLC-LIKE JELLY ROLL FOLD PROTEIN"/>
    <property type="match status" value="1"/>
</dbReference>
<dbReference type="AlphaFoldDB" id="A0A1W2GCG2"/>
<dbReference type="CDD" id="cd06121">
    <property type="entry name" value="cupin_YML079wp"/>
    <property type="match status" value="1"/>
</dbReference>
<organism evidence="2 3">
    <name type="scientific">Reichenbachiella faecimaris</name>
    <dbReference type="NCBI Taxonomy" id="692418"/>
    <lineage>
        <taxon>Bacteria</taxon>
        <taxon>Pseudomonadati</taxon>
        <taxon>Bacteroidota</taxon>
        <taxon>Cytophagia</taxon>
        <taxon>Cytophagales</taxon>
        <taxon>Reichenbachiellaceae</taxon>
        <taxon>Reichenbachiella</taxon>
    </lineage>
</organism>
<accession>A0A1W2GCG2</accession>
<dbReference type="InterPro" id="IPR014710">
    <property type="entry name" value="RmlC-like_jellyroll"/>
</dbReference>